<accession>A0ABS9KAE0</accession>
<protein>
    <submittedName>
        <fullName evidence="1">TonB-dependent receptor</fullName>
    </submittedName>
</protein>
<keyword evidence="1" id="KW-0675">Receptor</keyword>
<keyword evidence="2" id="KW-1185">Reference proteome</keyword>
<dbReference type="InterPro" id="IPR008969">
    <property type="entry name" value="CarboxyPept-like_regulatory"/>
</dbReference>
<reference evidence="1" key="1">
    <citation type="submission" date="2022-01" db="EMBL/GenBank/DDBJ databases">
        <authorList>
            <person name="Wang Y."/>
        </authorList>
    </citation>
    <scope>NUCLEOTIDE SEQUENCE</scope>
    <source>
        <strain evidence="1">WB101</strain>
    </source>
</reference>
<sequence>MTKFSKFLLIFVLPCIGVFIETSSLSAQEIQFDNKPAIEVFNQLQDETNFRFLYRESLVSDLRLSLQTDHETFIDDIKTSLQRHQLTTRVDSVGKHIIVLPDQSEPDKSSESVRISGRVVDAQTGERLPYSTLYWQENGTTNGVVASTSGRFQATVNPKQEQINLKASFVGYQESNVTIPIFSGEQIDDITIRLKPKSVTGAEIIVIGNRYYSPQDTSLAGLISTDRFSPLGESNAIRALQVLPSVGTTTAMNDGLNIRGSTPDGFQLELDGITIFNQSHLFGLLDSFNESAVLNSGFFYDVSPAHINSPIGGKLSLTTRSGSLQNTEIEAGISNTSIKSTIGGPIQKGKSSWLISARSSYMNQVDWFQNNELVRWGLDINRPGSDIGSAENIETNLVTPRNSDVYYLDIHGKLYFEQKSGSRTMASLYFGGDRTNHIADRLVRSSASQRNFQTQNVETENRWNNFASSVQHQRSLSASVYSNTMLGLSTYETLFRKGDFLYTNVTQSGESLQTTVFTYPLLNRSTMNRVKLDQTFDIQQDEFSFKTGFTGYYHRGEYREESFDRQSFYARTSSIQADLFLQSELNPFDFFSLQSGIRTHYYSSGKYFRISPRIKANLFSDKIFSVSAGYSRNHQFINRVGFSNAVTADVWVLANETQAPSSVDQFTAGIYINPVSRFYLQAEGYLKRYKNLRSHELNAQSLTNTFTDSPWFYDNEGEGKGVEFLARYRAGFVTFSQSYTLSSMKLRNDSINEGEEFYAPWDRTHVGTTNLTFNLSSNIQLFAAFILGSGSVTGTYDFARNQSSRLGTYRRLDMSALFTKSIDGKTIHAKFSVFNLLDEQNPWYREYQPVIVTRNTVPAIRSEIVSVYDLGIQPSFEIKIDF</sequence>
<comment type="caution">
    <text evidence="1">The sequence shown here is derived from an EMBL/GenBank/DDBJ whole genome shotgun (WGS) entry which is preliminary data.</text>
</comment>
<dbReference type="SUPFAM" id="SSF49464">
    <property type="entry name" value="Carboxypeptidase regulatory domain-like"/>
    <property type="match status" value="1"/>
</dbReference>
<dbReference type="EMBL" id="JAKLWS010000004">
    <property type="protein sequence ID" value="MCG2587818.1"/>
    <property type="molecule type" value="Genomic_DNA"/>
</dbReference>
<reference evidence="1" key="2">
    <citation type="submission" date="2024-05" db="EMBL/GenBank/DDBJ databases">
        <title>Rhodohalobacter halophilus gen. nov., sp. nov., a moderately halophilic member of the family Balneolaceae.</title>
        <authorList>
            <person name="Xia J."/>
        </authorList>
    </citation>
    <scope>NUCLEOTIDE SEQUENCE</scope>
    <source>
        <strain evidence="1">WB101</strain>
    </source>
</reference>
<dbReference type="RefSeq" id="WP_237852662.1">
    <property type="nucleotide sequence ID" value="NZ_JAKLWS010000004.1"/>
</dbReference>
<dbReference type="Pfam" id="PF13715">
    <property type="entry name" value="CarbopepD_reg_2"/>
    <property type="match status" value="1"/>
</dbReference>
<dbReference type="Gene3D" id="2.60.40.1120">
    <property type="entry name" value="Carboxypeptidase-like, regulatory domain"/>
    <property type="match status" value="1"/>
</dbReference>
<dbReference type="Proteomes" id="UP001165366">
    <property type="component" value="Unassembled WGS sequence"/>
</dbReference>
<name>A0ABS9KAE0_9BACT</name>
<proteinExistence type="predicted"/>
<evidence type="ECO:0000313" key="1">
    <source>
        <dbReference type="EMBL" id="MCG2587818.1"/>
    </source>
</evidence>
<gene>
    <name evidence="1" type="ORF">L6773_04530</name>
</gene>
<dbReference type="SUPFAM" id="SSF56935">
    <property type="entry name" value="Porins"/>
    <property type="match status" value="1"/>
</dbReference>
<evidence type="ECO:0000313" key="2">
    <source>
        <dbReference type="Proteomes" id="UP001165366"/>
    </source>
</evidence>
<organism evidence="1 2">
    <name type="scientific">Rhodohalobacter sulfatireducens</name>
    <dbReference type="NCBI Taxonomy" id="2911366"/>
    <lineage>
        <taxon>Bacteria</taxon>
        <taxon>Pseudomonadati</taxon>
        <taxon>Balneolota</taxon>
        <taxon>Balneolia</taxon>
        <taxon>Balneolales</taxon>
        <taxon>Balneolaceae</taxon>
        <taxon>Rhodohalobacter</taxon>
    </lineage>
</organism>